<proteinExistence type="predicted"/>
<evidence type="ECO:0000313" key="3">
    <source>
        <dbReference type="Proteomes" id="UP000298030"/>
    </source>
</evidence>
<evidence type="ECO:0000256" key="1">
    <source>
        <dbReference type="SAM" id="MobiDB-lite"/>
    </source>
</evidence>
<feature type="region of interest" description="Disordered" evidence="1">
    <location>
        <begin position="1"/>
        <end position="30"/>
    </location>
</feature>
<dbReference type="EMBL" id="QPFP01000114">
    <property type="protein sequence ID" value="TEB21343.1"/>
    <property type="molecule type" value="Genomic_DNA"/>
</dbReference>
<feature type="region of interest" description="Disordered" evidence="1">
    <location>
        <begin position="79"/>
        <end position="98"/>
    </location>
</feature>
<keyword evidence="3" id="KW-1185">Reference proteome</keyword>
<name>A0A4Y7SHL0_COPMI</name>
<sequence length="340" mass="37394">MARSVLGARGGEATKKEMELATPPSPATLPLAPSRAGIPVFVPTHAVGNRLDAARDAGVDPGVDAEGPVARRPARVFDVEGGRGGRRENGREGDARRGKAKVVVVVEEMMPCQIAPSRRSRADRLVEPNRTKGLDDLPRRSVLAQGSERIRPSPPPFPHPPAHIDLTIRCKILHPLSAAGRILAQSPSRNEDIRDALISRLTISDFDYNQHDQTHVDLGGEYRRMCQYWFNGGCHCPSAFTPYPLPPYPSSNYLSAVPTALLWKSLVAHATADHDTGTGGVLGDATEKIDWAFQSSVTLTFAAEFNAAMLGIQRSRWGWLIRRRTFHYALAGYRYYIYVR</sequence>
<gene>
    <name evidence="2" type="ORF">FA13DRAFT_1779374</name>
</gene>
<evidence type="ECO:0000313" key="2">
    <source>
        <dbReference type="EMBL" id="TEB21343.1"/>
    </source>
</evidence>
<feature type="compositionally biased region" description="Basic and acidic residues" evidence="1">
    <location>
        <begin position="79"/>
        <end position="97"/>
    </location>
</feature>
<dbReference type="AlphaFoldDB" id="A0A4Y7SHL0"/>
<protein>
    <submittedName>
        <fullName evidence="2">Uncharacterized protein</fullName>
    </submittedName>
</protein>
<accession>A0A4Y7SHL0</accession>
<dbReference type="Proteomes" id="UP000298030">
    <property type="component" value="Unassembled WGS sequence"/>
</dbReference>
<reference evidence="2 3" key="1">
    <citation type="journal article" date="2019" name="Nat. Ecol. Evol.">
        <title>Megaphylogeny resolves global patterns of mushroom evolution.</title>
        <authorList>
            <person name="Varga T."/>
            <person name="Krizsan K."/>
            <person name="Foldi C."/>
            <person name="Dima B."/>
            <person name="Sanchez-Garcia M."/>
            <person name="Sanchez-Ramirez S."/>
            <person name="Szollosi G.J."/>
            <person name="Szarkandi J.G."/>
            <person name="Papp V."/>
            <person name="Albert L."/>
            <person name="Andreopoulos W."/>
            <person name="Angelini C."/>
            <person name="Antonin V."/>
            <person name="Barry K.W."/>
            <person name="Bougher N.L."/>
            <person name="Buchanan P."/>
            <person name="Buyck B."/>
            <person name="Bense V."/>
            <person name="Catcheside P."/>
            <person name="Chovatia M."/>
            <person name="Cooper J."/>
            <person name="Damon W."/>
            <person name="Desjardin D."/>
            <person name="Finy P."/>
            <person name="Geml J."/>
            <person name="Haridas S."/>
            <person name="Hughes K."/>
            <person name="Justo A."/>
            <person name="Karasinski D."/>
            <person name="Kautmanova I."/>
            <person name="Kiss B."/>
            <person name="Kocsube S."/>
            <person name="Kotiranta H."/>
            <person name="LaButti K.M."/>
            <person name="Lechner B.E."/>
            <person name="Liimatainen K."/>
            <person name="Lipzen A."/>
            <person name="Lukacs Z."/>
            <person name="Mihaltcheva S."/>
            <person name="Morgado L.N."/>
            <person name="Niskanen T."/>
            <person name="Noordeloos M.E."/>
            <person name="Ohm R.A."/>
            <person name="Ortiz-Santana B."/>
            <person name="Ovrebo C."/>
            <person name="Racz N."/>
            <person name="Riley R."/>
            <person name="Savchenko A."/>
            <person name="Shiryaev A."/>
            <person name="Soop K."/>
            <person name="Spirin V."/>
            <person name="Szebenyi C."/>
            <person name="Tomsovsky M."/>
            <person name="Tulloss R.E."/>
            <person name="Uehling J."/>
            <person name="Grigoriev I.V."/>
            <person name="Vagvolgyi C."/>
            <person name="Papp T."/>
            <person name="Martin F.M."/>
            <person name="Miettinen O."/>
            <person name="Hibbett D.S."/>
            <person name="Nagy L.G."/>
        </authorList>
    </citation>
    <scope>NUCLEOTIDE SEQUENCE [LARGE SCALE GENOMIC DNA]</scope>
    <source>
        <strain evidence="2 3">FP101781</strain>
    </source>
</reference>
<comment type="caution">
    <text evidence="2">The sequence shown here is derived from an EMBL/GenBank/DDBJ whole genome shotgun (WGS) entry which is preliminary data.</text>
</comment>
<organism evidence="2 3">
    <name type="scientific">Coprinellus micaceus</name>
    <name type="common">Glistening ink-cap mushroom</name>
    <name type="synonym">Coprinus micaceus</name>
    <dbReference type="NCBI Taxonomy" id="71717"/>
    <lineage>
        <taxon>Eukaryota</taxon>
        <taxon>Fungi</taxon>
        <taxon>Dikarya</taxon>
        <taxon>Basidiomycota</taxon>
        <taxon>Agaricomycotina</taxon>
        <taxon>Agaricomycetes</taxon>
        <taxon>Agaricomycetidae</taxon>
        <taxon>Agaricales</taxon>
        <taxon>Agaricineae</taxon>
        <taxon>Psathyrellaceae</taxon>
        <taxon>Coprinellus</taxon>
    </lineage>
</organism>